<sequence>MSYLRSAWDDGEDGPALTEPSATPETAEPMPPAEHILPAEIPPLVEPTAAAEDSTIARDELPAPQDNEASPQEESQTSAISTESATFLVSSRYLILASPVFKAMLTGGWKEGDKNNGPVRGGAEDWDTEALVIVPSFGAVRSIRADPGSRPNGRG</sequence>
<dbReference type="EMBL" id="JAULSR010000002">
    <property type="protein sequence ID" value="KAK0628673.1"/>
    <property type="molecule type" value="Genomic_DNA"/>
</dbReference>
<proteinExistence type="predicted"/>
<evidence type="ECO:0008006" key="4">
    <source>
        <dbReference type="Google" id="ProtNLM"/>
    </source>
</evidence>
<evidence type="ECO:0000256" key="1">
    <source>
        <dbReference type="SAM" id="MobiDB-lite"/>
    </source>
</evidence>
<keyword evidence="3" id="KW-1185">Reference proteome</keyword>
<feature type="region of interest" description="Disordered" evidence="1">
    <location>
        <begin position="1"/>
        <end position="82"/>
    </location>
</feature>
<dbReference type="AlphaFoldDB" id="A0AA40C903"/>
<protein>
    <recommendedName>
        <fullName evidence="4">BTB domain-containing protein</fullName>
    </recommendedName>
</protein>
<organism evidence="2 3">
    <name type="scientific">Bombardia bombarda</name>
    <dbReference type="NCBI Taxonomy" id="252184"/>
    <lineage>
        <taxon>Eukaryota</taxon>
        <taxon>Fungi</taxon>
        <taxon>Dikarya</taxon>
        <taxon>Ascomycota</taxon>
        <taxon>Pezizomycotina</taxon>
        <taxon>Sordariomycetes</taxon>
        <taxon>Sordariomycetidae</taxon>
        <taxon>Sordariales</taxon>
        <taxon>Lasiosphaeriaceae</taxon>
        <taxon>Bombardia</taxon>
    </lineage>
</organism>
<name>A0AA40C903_9PEZI</name>
<evidence type="ECO:0000313" key="3">
    <source>
        <dbReference type="Proteomes" id="UP001174934"/>
    </source>
</evidence>
<evidence type="ECO:0000313" key="2">
    <source>
        <dbReference type="EMBL" id="KAK0628673.1"/>
    </source>
</evidence>
<comment type="caution">
    <text evidence="2">The sequence shown here is derived from an EMBL/GenBank/DDBJ whole genome shotgun (WGS) entry which is preliminary data.</text>
</comment>
<reference evidence="2" key="1">
    <citation type="submission" date="2023-06" db="EMBL/GenBank/DDBJ databases">
        <title>Genome-scale phylogeny and comparative genomics of the fungal order Sordariales.</title>
        <authorList>
            <consortium name="Lawrence Berkeley National Laboratory"/>
            <person name="Hensen N."/>
            <person name="Bonometti L."/>
            <person name="Westerberg I."/>
            <person name="Brannstrom I.O."/>
            <person name="Guillou S."/>
            <person name="Cros-Aarteil S."/>
            <person name="Calhoun S."/>
            <person name="Haridas S."/>
            <person name="Kuo A."/>
            <person name="Mondo S."/>
            <person name="Pangilinan J."/>
            <person name="Riley R."/>
            <person name="LaButti K."/>
            <person name="Andreopoulos B."/>
            <person name="Lipzen A."/>
            <person name="Chen C."/>
            <person name="Yanf M."/>
            <person name="Daum C."/>
            <person name="Ng V."/>
            <person name="Clum A."/>
            <person name="Steindorff A."/>
            <person name="Ohm R."/>
            <person name="Martin F."/>
            <person name="Silar P."/>
            <person name="Natvig D."/>
            <person name="Lalanne C."/>
            <person name="Gautier V."/>
            <person name="Ament-velasquez S.L."/>
            <person name="Kruys A."/>
            <person name="Hutchinson M.I."/>
            <person name="Powell A.J."/>
            <person name="Barry K."/>
            <person name="Miller A.N."/>
            <person name="Grigoriev I.V."/>
            <person name="Debuchy R."/>
            <person name="Gladieux P."/>
            <person name="Thoren M.H."/>
            <person name="Johannesson H."/>
        </authorList>
    </citation>
    <scope>NUCLEOTIDE SEQUENCE</scope>
    <source>
        <strain evidence="2">SMH3391-2</strain>
    </source>
</reference>
<dbReference type="Proteomes" id="UP001174934">
    <property type="component" value="Unassembled WGS sequence"/>
</dbReference>
<accession>A0AA40C903</accession>
<feature type="compositionally biased region" description="Low complexity" evidence="1">
    <location>
        <begin position="15"/>
        <end position="28"/>
    </location>
</feature>
<gene>
    <name evidence="2" type="ORF">B0T17DRAFT_161875</name>
</gene>
<feature type="compositionally biased region" description="Polar residues" evidence="1">
    <location>
        <begin position="67"/>
        <end position="82"/>
    </location>
</feature>